<name>A0A699X715_TANCI</name>
<feature type="non-terminal residue" evidence="2">
    <location>
        <position position="1"/>
    </location>
</feature>
<feature type="non-terminal residue" evidence="2">
    <location>
        <position position="96"/>
    </location>
</feature>
<dbReference type="EMBL" id="BKCJ011811223">
    <property type="protein sequence ID" value="GFD54863.1"/>
    <property type="molecule type" value="Genomic_DNA"/>
</dbReference>
<sequence length="96" mass="9503">GGKRLVGGQLLVRAGGAGSGGLGHYAARAAGAVVAGRPRNSAHHDFARGGHRVSARGWGRAPDPSAASYCRPIGPAARLHRLPRPGPDGGRGGSGP</sequence>
<feature type="compositionally biased region" description="Gly residues" evidence="1">
    <location>
        <begin position="87"/>
        <end position="96"/>
    </location>
</feature>
<comment type="caution">
    <text evidence="2">The sequence shown here is derived from an EMBL/GenBank/DDBJ whole genome shotgun (WGS) entry which is preliminary data.</text>
</comment>
<protein>
    <submittedName>
        <fullName evidence="2">Uncharacterized protein</fullName>
    </submittedName>
</protein>
<dbReference type="AlphaFoldDB" id="A0A699X715"/>
<evidence type="ECO:0000256" key="1">
    <source>
        <dbReference type="SAM" id="MobiDB-lite"/>
    </source>
</evidence>
<reference evidence="2" key="1">
    <citation type="journal article" date="2019" name="Sci. Rep.">
        <title>Draft genome of Tanacetum cinerariifolium, the natural source of mosquito coil.</title>
        <authorList>
            <person name="Yamashiro T."/>
            <person name="Shiraishi A."/>
            <person name="Satake H."/>
            <person name="Nakayama K."/>
        </authorList>
    </citation>
    <scope>NUCLEOTIDE SEQUENCE</scope>
</reference>
<evidence type="ECO:0000313" key="2">
    <source>
        <dbReference type="EMBL" id="GFD54863.1"/>
    </source>
</evidence>
<organism evidence="2">
    <name type="scientific">Tanacetum cinerariifolium</name>
    <name type="common">Dalmatian daisy</name>
    <name type="synonym">Chrysanthemum cinerariifolium</name>
    <dbReference type="NCBI Taxonomy" id="118510"/>
    <lineage>
        <taxon>Eukaryota</taxon>
        <taxon>Viridiplantae</taxon>
        <taxon>Streptophyta</taxon>
        <taxon>Embryophyta</taxon>
        <taxon>Tracheophyta</taxon>
        <taxon>Spermatophyta</taxon>
        <taxon>Magnoliopsida</taxon>
        <taxon>eudicotyledons</taxon>
        <taxon>Gunneridae</taxon>
        <taxon>Pentapetalae</taxon>
        <taxon>asterids</taxon>
        <taxon>campanulids</taxon>
        <taxon>Asterales</taxon>
        <taxon>Asteraceae</taxon>
        <taxon>Asteroideae</taxon>
        <taxon>Anthemideae</taxon>
        <taxon>Anthemidinae</taxon>
        <taxon>Tanacetum</taxon>
    </lineage>
</organism>
<feature type="region of interest" description="Disordered" evidence="1">
    <location>
        <begin position="43"/>
        <end position="96"/>
    </location>
</feature>
<accession>A0A699X715</accession>
<proteinExistence type="predicted"/>
<gene>
    <name evidence="2" type="ORF">Tci_926832</name>
</gene>